<dbReference type="GeneID" id="24127064"/>
<dbReference type="Proteomes" id="UP000030745">
    <property type="component" value="Unassembled WGS sequence"/>
</dbReference>
<proteinExistence type="predicted"/>
<accession>A0A067CJ41</accession>
<dbReference type="AlphaFoldDB" id="A0A067CJ41"/>
<evidence type="ECO:0000313" key="2">
    <source>
        <dbReference type="Proteomes" id="UP000030745"/>
    </source>
</evidence>
<dbReference type="OrthoDB" id="195843at2759"/>
<sequence length="282" mass="31882">MFLQQGMLHWATAGFRLREQRVQAVAQEAATRAQRVWRKVAQIASHWRYVALRGRRPNRSSSSSVRYEVSPTLRTLGVSGIDMAPAARISRPAPRKPVDLLVNDVNVHGVAKYDVQYTFDKSLAAIQTFVRPTDAMSSLQEPAYAVFDQETLLRDSTKVEETSSIFVGPADEATPSTRGSKPTVSPVQHLEMALREMEGRLHYWQQKKLEWKMHKHQMQAVRSHLNGLRANDASAETVDVLERALVAMEATHADHQAAFQVSKKEMTAYTDQIQRLRRHAAN</sequence>
<organism evidence="1 2">
    <name type="scientific">Saprolegnia parasitica (strain CBS 223.65)</name>
    <dbReference type="NCBI Taxonomy" id="695850"/>
    <lineage>
        <taxon>Eukaryota</taxon>
        <taxon>Sar</taxon>
        <taxon>Stramenopiles</taxon>
        <taxon>Oomycota</taxon>
        <taxon>Saprolegniomycetes</taxon>
        <taxon>Saprolegniales</taxon>
        <taxon>Saprolegniaceae</taxon>
        <taxon>Saprolegnia</taxon>
    </lineage>
</organism>
<keyword evidence="2" id="KW-1185">Reference proteome</keyword>
<evidence type="ECO:0000313" key="1">
    <source>
        <dbReference type="EMBL" id="KDO30729.1"/>
    </source>
</evidence>
<dbReference type="RefSeq" id="XP_012198429.1">
    <property type="nucleotide sequence ID" value="XM_012343039.1"/>
</dbReference>
<protein>
    <submittedName>
        <fullName evidence="1">Uncharacterized protein</fullName>
    </submittedName>
</protein>
<name>A0A067CJ41_SAPPC</name>
<reference evidence="1 2" key="1">
    <citation type="journal article" date="2013" name="PLoS Genet.">
        <title>Distinctive expansion of potential virulence genes in the genome of the oomycete fish pathogen Saprolegnia parasitica.</title>
        <authorList>
            <person name="Jiang R.H."/>
            <person name="de Bruijn I."/>
            <person name="Haas B.J."/>
            <person name="Belmonte R."/>
            <person name="Lobach L."/>
            <person name="Christie J."/>
            <person name="van den Ackerveken G."/>
            <person name="Bottin A."/>
            <person name="Bulone V."/>
            <person name="Diaz-Moreno S.M."/>
            <person name="Dumas B."/>
            <person name="Fan L."/>
            <person name="Gaulin E."/>
            <person name="Govers F."/>
            <person name="Grenville-Briggs L.J."/>
            <person name="Horner N.R."/>
            <person name="Levin J.Z."/>
            <person name="Mammella M."/>
            <person name="Meijer H.J."/>
            <person name="Morris P."/>
            <person name="Nusbaum C."/>
            <person name="Oome S."/>
            <person name="Phillips A.J."/>
            <person name="van Rooyen D."/>
            <person name="Rzeszutek E."/>
            <person name="Saraiva M."/>
            <person name="Secombes C.J."/>
            <person name="Seidl M.F."/>
            <person name="Snel B."/>
            <person name="Stassen J.H."/>
            <person name="Sykes S."/>
            <person name="Tripathy S."/>
            <person name="van den Berg H."/>
            <person name="Vega-Arreguin J.C."/>
            <person name="Wawra S."/>
            <person name="Young S.K."/>
            <person name="Zeng Q."/>
            <person name="Dieguez-Uribeondo J."/>
            <person name="Russ C."/>
            <person name="Tyler B.M."/>
            <person name="van West P."/>
        </authorList>
    </citation>
    <scope>NUCLEOTIDE SEQUENCE [LARGE SCALE GENOMIC DNA]</scope>
    <source>
        <strain evidence="1 2">CBS 223.65</strain>
    </source>
</reference>
<gene>
    <name evidence="1" type="ORF">SPRG_04630</name>
</gene>
<dbReference type="STRING" id="695850.A0A067CJ41"/>
<dbReference type="KEGG" id="spar:SPRG_04630"/>
<dbReference type="EMBL" id="KK583200">
    <property type="protein sequence ID" value="KDO30729.1"/>
    <property type="molecule type" value="Genomic_DNA"/>
</dbReference>
<dbReference type="VEuPathDB" id="FungiDB:SPRG_04630"/>